<comment type="similarity">
    <text evidence="1 4 5">Belongs to the cullin family.</text>
</comment>
<dbReference type="InterPro" id="IPR059120">
    <property type="entry name" value="Cullin-like_AB"/>
</dbReference>
<dbReference type="Pfam" id="PF10557">
    <property type="entry name" value="Cullin_Nedd8"/>
    <property type="match status" value="1"/>
</dbReference>
<gene>
    <name evidence="8" type="ORF">EJ05DRAFT_471797</name>
</gene>
<evidence type="ECO:0000256" key="2">
    <source>
        <dbReference type="ARBA" id="ARBA00022499"/>
    </source>
</evidence>
<name>A0A6A6WKW0_9PEZI</name>
<dbReference type="InterPro" id="IPR001373">
    <property type="entry name" value="Cullin_N"/>
</dbReference>
<dbReference type="InterPro" id="IPR019559">
    <property type="entry name" value="Cullin_neddylation_domain"/>
</dbReference>
<dbReference type="InterPro" id="IPR016159">
    <property type="entry name" value="Cullin_repeat-like_dom_sf"/>
</dbReference>
<evidence type="ECO:0000259" key="7">
    <source>
        <dbReference type="PROSITE" id="PS50069"/>
    </source>
</evidence>
<dbReference type="FunFam" id="1.20.1310.10:FF:000031">
    <property type="entry name" value="Ubiquitin ligase subunit CulD"/>
    <property type="match status" value="1"/>
</dbReference>
<evidence type="ECO:0000256" key="1">
    <source>
        <dbReference type="ARBA" id="ARBA00006019"/>
    </source>
</evidence>
<accession>A0A6A6WKW0</accession>
<dbReference type="PROSITE" id="PS50069">
    <property type="entry name" value="CULLIN_2"/>
    <property type="match status" value="1"/>
</dbReference>
<evidence type="ECO:0000256" key="5">
    <source>
        <dbReference type="RuleBase" id="RU003829"/>
    </source>
</evidence>
<dbReference type="SUPFAM" id="SSF74788">
    <property type="entry name" value="Cullin repeat-like"/>
    <property type="match status" value="1"/>
</dbReference>
<dbReference type="Pfam" id="PF26557">
    <property type="entry name" value="Cullin_AB"/>
    <property type="match status" value="1"/>
</dbReference>
<dbReference type="FunFam" id="1.10.10.10:FF:000014">
    <property type="entry name" value="Cullin 1"/>
    <property type="match status" value="1"/>
</dbReference>
<dbReference type="InterPro" id="IPR036388">
    <property type="entry name" value="WH-like_DNA-bd_sf"/>
</dbReference>
<sequence length="908" mass="103287">MQSTSTGKRSKADKTPTSDRKRKLSSDRPSGALCVPTDNASIANAKQQTISELFSNSKQKAATGGPTTPKNKRARLCSIDRSLDDLPSSPPTTSQEALSPANMYSFSSRNSLKDTIVDLTGSPTSSPRKIGIKNGARASNNPHAGPRRIVVKNFKTQSKADPKQYFDQVWNTLDAALGRIFAGQKIAISYEELYKSVENVCRQGHAEALSYRLYKRCELHMNETVYARLLEQSHQTNTDVLRAVLAAWATWKANMKQVEMIWCYMDRSYLLPKGRSLESDSHGIFRTKIFHSPKFQEKVVDGACDLIREERDSEGGSMDANTFENAISMFHEISVYTDCFEPRLLELSQTFIIQWAAKMSSEVKLAEYVSRSIRLIEREARRCDRFNLDSSTKRNLMTLLEDQLVTEQESKLVDNDAVADLLDQNAIEDLKQLFSFLQKRSLGEKLMPAFVAWVDLTGTAIVFDEKEQDQMVVKLLCMKQQLDHIWKYSFERNDELGHAMRKTFESFINKTRKTNAAWGTDNSKPEEMIAKYLDLLLRGGSKAIPAMLSKSAPRAQRDDEDNEEQIFDEDSEVNNQLDQVLDLFRFVHGKAVFEAFYKKDLARRLLMGRSASADAERSMLSRLQTECGSGFTYNLEQMFKDIELSREELASYKTISQEREGGKKERIDLSVNVLSQAAWPTYPEIPVRIPMEIKTAIDKFEKHYKTKHSNKKLEWKHALANCQLRADFPKGRKELVVSSFQAIVLLQFNDRAIDERLSYDFLKVETGLPDAELKRTLQSLACARLRPLSKQPKGREIDETDTFTINASFTDPKARVKINTVQLKETAAENKETHERVHADRQFECQAAIVRILKSKKVIGYQDLIAETISATAKRGAMSVADIKKNLDRLIEKEYCERADDGELHYLA</sequence>
<dbReference type="SMART" id="SM00884">
    <property type="entry name" value="Cullin_Nedd8"/>
    <property type="match status" value="1"/>
</dbReference>
<dbReference type="Pfam" id="PF00888">
    <property type="entry name" value="Cullin"/>
    <property type="match status" value="1"/>
</dbReference>
<feature type="region of interest" description="Disordered" evidence="6">
    <location>
        <begin position="119"/>
        <end position="145"/>
    </location>
</feature>
<dbReference type="Gene3D" id="1.20.1310.10">
    <property type="entry name" value="Cullin Repeats"/>
    <property type="match status" value="4"/>
</dbReference>
<dbReference type="GO" id="GO:0031625">
    <property type="term" value="F:ubiquitin protein ligase binding"/>
    <property type="evidence" value="ECO:0007669"/>
    <property type="project" value="InterPro"/>
</dbReference>
<dbReference type="Gene3D" id="3.30.230.130">
    <property type="entry name" value="Cullin, Chain C, Domain 2"/>
    <property type="match status" value="1"/>
</dbReference>
<keyword evidence="9" id="KW-1185">Reference proteome</keyword>
<organism evidence="8 9">
    <name type="scientific">Pseudovirgaria hyperparasitica</name>
    <dbReference type="NCBI Taxonomy" id="470096"/>
    <lineage>
        <taxon>Eukaryota</taxon>
        <taxon>Fungi</taxon>
        <taxon>Dikarya</taxon>
        <taxon>Ascomycota</taxon>
        <taxon>Pezizomycotina</taxon>
        <taxon>Dothideomycetes</taxon>
        <taxon>Dothideomycetes incertae sedis</taxon>
        <taxon>Acrospermales</taxon>
        <taxon>Acrospermaceae</taxon>
        <taxon>Pseudovirgaria</taxon>
    </lineage>
</organism>
<evidence type="ECO:0000256" key="6">
    <source>
        <dbReference type="SAM" id="MobiDB-lite"/>
    </source>
</evidence>
<dbReference type="SUPFAM" id="SSF46785">
    <property type="entry name" value="Winged helix' DNA-binding domain"/>
    <property type="match status" value="1"/>
</dbReference>
<dbReference type="PANTHER" id="PTHR11932">
    <property type="entry name" value="CULLIN"/>
    <property type="match status" value="1"/>
</dbReference>
<reference evidence="8" key="1">
    <citation type="journal article" date="2020" name="Stud. Mycol.">
        <title>101 Dothideomycetes genomes: a test case for predicting lifestyles and emergence of pathogens.</title>
        <authorList>
            <person name="Haridas S."/>
            <person name="Albert R."/>
            <person name="Binder M."/>
            <person name="Bloem J."/>
            <person name="Labutti K."/>
            <person name="Salamov A."/>
            <person name="Andreopoulos B."/>
            <person name="Baker S."/>
            <person name="Barry K."/>
            <person name="Bills G."/>
            <person name="Bluhm B."/>
            <person name="Cannon C."/>
            <person name="Castanera R."/>
            <person name="Culley D."/>
            <person name="Daum C."/>
            <person name="Ezra D."/>
            <person name="Gonzalez J."/>
            <person name="Henrissat B."/>
            <person name="Kuo A."/>
            <person name="Liang C."/>
            <person name="Lipzen A."/>
            <person name="Lutzoni F."/>
            <person name="Magnuson J."/>
            <person name="Mondo S."/>
            <person name="Nolan M."/>
            <person name="Ohm R."/>
            <person name="Pangilinan J."/>
            <person name="Park H.-J."/>
            <person name="Ramirez L."/>
            <person name="Alfaro M."/>
            <person name="Sun H."/>
            <person name="Tritt A."/>
            <person name="Yoshinaga Y."/>
            <person name="Zwiers L.-H."/>
            <person name="Turgeon B."/>
            <person name="Goodwin S."/>
            <person name="Spatafora J."/>
            <person name="Crous P."/>
            <person name="Grigoriev I."/>
        </authorList>
    </citation>
    <scope>NUCLEOTIDE SEQUENCE</scope>
    <source>
        <strain evidence="8">CBS 121739</strain>
    </source>
</reference>
<evidence type="ECO:0000313" key="9">
    <source>
        <dbReference type="Proteomes" id="UP000799437"/>
    </source>
</evidence>
<dbReference type="InterPro" id="IPR016158">
    <property type="entry name" value="Cullin_homology"/>
</dbReference>
<evidence type="ECO:0000256" key="4">
    <source>
        <dbReference type="PROSITE-ProRule" id="PRU00330"/>
    </source>
</evidence>
<feature type="compositionally biased region" description="Polar residues" evidence="6">
    <location>
        <begin position="38"/>
        <end position="69"/>
    </location>
</feature>
<dbReference type="RefSeq" id="XP_033605291.1">
    <property type="nucleotide sequence ID" value="XM_033743038.1"/>
</dbReference>
<protein>
    <submittedName>
        <fullName evidence="8">Cullin-domain-containing protein</fullName>
    </submittedName>
</protein>
<dbReference type="AlphaFoldDB" id="A0A6A6WKW0"/>
<evidence type="ECO:0000313" key="8">
    <source>
        <dbReference type="EMBL" id="KAF2762840.1"/>
    </source>
</evidence>
<dbReference type="InterPro" id="IPR036390">
    <property type="entry name" value="WH_DNA-bd_sf"/>
</dbReference>
<feature type="compositionally biased region" description="Basic and acidic residues" evidence="6">
    <location>
        <begin position="10"/>
        <end position="19"/>
    </location>
</feature>
<dbReference type="GO" id="GO:0006511">
    <property type="term" value="P:ubiquitin-dependent protein catabolic process"/>
    <property type="evidence" value="ECO:0007669"/>
    <property type="project" value="InterPro"/>
</dbReference>
<feature type="region of interest" description="Disordered" evidence="6">
    <location>
        <begin position="1"/>
        <end position="74"/>
    </location>
</feature>
<dbReference type="SMART" id="SM00182">
    <property type="entry name" value="CULLIN"/>
    <property type="match status" value="1"/>
</dbReference>
<evidence type="ECO:0000256" key="3">
    <source>
        <dbReference type="ARBA" id="ARBA00022843"/>
    </source>
</evidence>
<dbReference type="OrthoDB" id="27073at2759"/>
<dbReference type="InterPro" id="IPR045093">
    <property type="entry name" value="Cullin"/>
</dbReference>
<keyword evidence="2" id="KW-1017">Isopeptide bond</keyword>
<proteinExistence type="inferred from homology"/>
<dbReference type="SUPFAM" id="SSF75632">
    <property type="entry name" value="Cullin homology domain"/>
    <property type="match status" value="1"/>
</dbReference>
<dbReference type="GeneID" id="54484092"/>
<dbReference type="Gene3D" id="1.10.10.10">
    <property type="entry name" value="Winged helix-like DNA-binding domain superfamily/Winged helix DNA-binding domain"/>
    <property type="match status" value="1"/>
</dbReference>
<dbReference type="Proteomes" id="UP000799437">
    <property type="component" value="Unassembled WGS sequence"/>
</dbReference>
<keyword evidence="3" id="KW-0832">Ubl conjugation</keyword>
<dbReference type="EMBL" id="ML996565">
    <property type="protein sequence ID" value="KAF2762840.1"/>
    <property type="molecule type" value="Genomic_DNA"/>
</dbReference>
<feature type="domain" description="Cullin family profile" evidence="7">
    <location>
        <begin position="524"/>
        <end position="781"/>
    </location>
</feature>
<dbReference type="InterPro" id="IPR036317">
    <property type="entry name" value="Cullin_homology_sf"/>
</dbReference>